<dbReference type="InterPro" id="IPR011701">
    <property type="entry name" value="MFS"/>
</dbReference>
<keyword evidence="11" id="KW-1185">Reference proteome</keyword>
<dbReference type="Proteomes" id="UP000243719">
    <property type="component" value="Unassembled WGS sequence"/>
</dbReference>
<gene>
    <name evidence="10" type="ORF">SAMN05216551_1161</name>
</gene>
<dbReference type="RefSeq" id="WP_139169789.1">
    <property type="nucleotide sequence ID" value="NZ_FNLO01000016.1"/>
</dbReference>
<evidence type="ECO:0000313" key="11">
    <source>
        <dbReference type="Proteomes" id="UP000243719"/>
    </source>
</evidence>
<keyword evidence="2" id="KW-0813">Transport</keyword>
<accession>A0A1H2PVE0</accession>
<name>A0A1H2PVE0_9BURK</name>
<evidence type="ECO:0000313" key="10">
    <source>
        <dbReference type="EMBL" id="SDV51246.1"/>
    </source>
</evidence>
<reference evidence="11" key="1">
    <citation type="submission" date="2016-09" db="EMBL/GenBank/DDBJ databases">
        <authorList>
            <person name="Varghese N."/>
            <person name="Submissions S."/>
        </authorList>
    </citation>
    <scope>NUCLEOTIDE SEQUENCE [LARGE SCALE GENOMIC DNA]</scope>
    <source>
        <strain evidence="11">JS23</strain>
    </source>
</reference>
<dbReference type="PANTHER" id="PTHR43528:SF1">
    <property type="entry name" value="ALPHA-KETOGLUTARATE PERMEASE"/>
    <property type="match status" value="1"/>
</dbReference>
<feature type="non-terminal residue" evidence="10">
    <location>
        <position position="1"/>
    </location>
</feature>
<evidence type="ECO:0000256" key="8">
    <source>
        <dbReference type="SAM" id="Phobius"/>
    </source>
</evidence>
<dbReference type="OrthoDB" id="6766492at2"/>
<protein>
    <submittedName>
        <fullName evidence="10">MFS transporter, MHS family, proline/betaine transporter</fullName>
    </submittedName>
</protein>
<feature type="transmembrane region" description="Helical" evidence="8">
    <location>
        <begin position="138"/>
        <end position="159"/>
    </location>
</feature>
<organism evidence="10 11">
    <name type="scientific">Chitinasiproducens palmae</name>
    <dbReference type="NCBI Taxonomy" id="1770053"/>
    <lineage>
        <taxon>Bacteria</taxon>
        <taxon>Pseudomonadati</taxon>
        <taxon>Pseudomonadota</taxon>
        <taxon>Betaproteobacteria</taxon>
        <taxon>Burkholderiales</taxon>
        <taxon>Burkholderiaceae</taxon>
        <taxon>Chitinasiproducens</taxon>
    </lineage>
</organism>
<sequence>GGEFGSATAFMAEHAQHRRGFFSSFQVASQGLTTLLAALFGVTLTSNLDAAQMASWGWRVPFFFGLIIGPVAYYIRRHTTETPAFLASERSEAPLREALSHNGRRIVYGVGAVILATVATYLVLYMPSYAVRQLGLPASVAFAATLATGLVQMIGSPIAGRLSDTHGRTRIMLPAAIVLLVLVYPMFALLHNHPSLGTLLFVQVILGVVLSAYFGPLPALLSELFPTRTRTTGMSLAYNVSVTIFGGFAPFIITWLIATTGNALAPSFYVIAAAVISALAVAAIGRTGWLTRQP</sequence>
<dbReference type="PANTHER" id="PTHR43528">
    <property type="entry name" value="ALPHA-KETOGLUTARATE PERMEASE"/>
    <property type="match status" value="1"/>
</dbReference>
<evidence type="ECO:0000259" key="9">
    <source>
        <dbReference type="PROSITE" id="PS50850"/>
    </source>
</evidence>
<feature type="domain" description="Major facilitator superfamily (MFS) profile" evidence="9">
    <location>
        <begin position="1"/>
        <end position="290"/>
    </location>
</feature>
<keyword evidence="7 8" id="KW-0472">Membrane</keyword>
<dbReference type="Gene3D" id="1.20.1250.20">
    <property type="entry name" value="MFS general substrate transporter like domains"/>
    <property type="match status" value="2"/>
</dbReference>
<feature type="transmembrane region" description="Helical" evidence="8">
    <location>
        <begin position="264"/>
        <end position="284"/>
    </location>
</feature>
<dbReference type="GO" id="GO:0005886">
    <property type="term" value="C:plasma membrane"/>
    <property type="evidence" value="ECO:0007669"/>
    <property type="project" value="UniProtKB-SubCell"/>
</dbReference>
<keyword evidence="5" id="KW-0769">Symport</keyword>
<dbReference type="PROSITE" id="PS50850">
    <property type="entry name" value="MFS"/>
    <property type="match status" value="1"/>
</dbReference>
<keyword evidence="3" id="KW-1003">Cell membrane</keyword>
<dbReference type="GO" id="GO:0015293">
    <property type="term" value="F:symporter activity"/>
    <property type="evidence" value="ECO:0007669"/>
    <property type="project" value="UniProtKB-KW"/>
</dbReference>
<evidence type="ECO:0000256" key="5">
    <source>
        <dbReference type="ARBA" id="ARBA00022847"/>
    </source>
</evidence>
<feature type="transmembrane region" description="Helical" evidence="8">
    <location>
        <begin position="21"/>
        <end position="44"/>
    </location>
</feature>
<evidence type="ECO:0000256" key="6">
    <source>
        <dbReference type="ARBA" id="ARBA00022989"/>
    </source>
</evidence>
<keyword evidence="6 8" id="KW-1133">Transmembrane helix</keyword>
<dbReference type="Pfam" id="PF07690">
    <property type="entry name" value="MFS_1"/>
    <property type="match status" value="1"/>
</dbReference>
<feature type="transmembrane region" description="Helical" evidence="8">
    <location>
        <begin position="106"/>
        <end position="126"/>
    </location>
</feature>
<feature type="transmembrane region" description="Helical" evidence="8">
    <location>
        <begin position="56"/>
        <end position="75"/>
    </location>
</feature>
<dbReference type="AlphaFoldDB" id="A0A1H2PVE0"/>
<keyword evidence="4 8" id="KW-0812">Transmembrane</keyword>
<evidence type="ECO:0000256" key="2">
    <source>
        <dbReference type="ARBA" id="ARBA00022448"/>
    </source>
</evidence>
<evidence type="ECO:0000256" key="3">
    <source>
        <dbReference type="ARBA" id="ARBA00022475"/>
    </source>
</evidence>
<dbReference type="SUPFAM" id="SSF103473">
    <property type="entry name" value="MFS general substrate transporter"/>
    <property type="match status" value="1"/>
</dbReference>
<comment type="subcellular location">
    <subcellularLocation>
        <location evidence="1">Cell membrane</location>
        <topology evidence="1">Multi-pass membrane protein</topology>
    </subcellularLocation>
</comment>
<feature type="transmembrane region" description="Helical" evidence="8">
    <location>
        <begin position="196"/>
        <end position="215"/>
    </location>
</feature>
<feature type="transmembrane region" description="Helical" evidence="8">
    <location>
        <begin position="171"/>
        <end position="190"/>
    </location>
</feature>
<dbReference type="InterPro" id="IPR020846">
    <property type="entry name" value="MFS_dom"/>
</dbReference>
<evidence type="ECO:0000256" key="1">
    <source>
        <dbReference type="ARBA" id="ARBA00004651"/>
    </source>
</evidence>
<dbReference type="InterPro" id="IPR051084">
    <property type="entry name" value="H+-coupled_symporters"/>
</dbReference>
<proteinExistence type="predicted"/>
<evidence type="ECO:0000256" key="4">
    <source>
        <dbReference type="ARBA" id="ARBA00022692"/>
    </source>
</evidence>
<dbReference type="EMBL" id="FNLO01000016">
    <property type="protein sequence ID" value="SDV51246.1"/>
    <property type="molecule type" value="Genomic_DNA"/>
</dbReference>
<feature type="transmembrane region" description="Helical" evidence="8">
    <location>
        <begin position="236"/>
        <end position="258"/>
    </location>
</feature>
<dbReference type="InterPro" id="IPR036259">
    <property type="entry name" value="MFS_trans_sf"/>
</dbReference>
<evidence type="ECO:0000256" key="7">
    <source>
        <dbReference type="ARBA" id="ARBA00023136"/>
    </source>
</evidence>